<evidence type="ECO:0000313" key="6">
    <source>
        <dbReference type="Proteomes" id="UP000779070"/>
    </source>
</evidence>
<dbReference type="Proteomes" id="UP000779070">
    <property type="component" value="Unassembled WGS sequence"/>
</dbReference>
<accession>A0ABS2ZX19</accession>
<evidence type="ECO:0000256" key="3">
    <source>
        <dbReference type="ARBA" id="ARBA00022833"/>
    </source>
</evidence>
<evidence type="ECO:0000259" key="4">
    <source>
        <dbReference type="PROSITE" id="PS01358"/>
    </source>
</evidence>
<dbReference type="InterPro" id="IPR018551">
    <property type="entry name" value="DUF2007"/>
</dbReference>
<keyword evidence="6" id="KW-1185">Reference proteome</keyword>
<dbReference type="EMBL" id="JAFHLB010000003">
    <property type="protein sequence ID" value="MBN3576797.1"/>
    <property type="molecule type" value="Genomic_DNA"/>
</dbReference>
<keyword evidence="1" id="KW-0479">Metal-binding</keyword>
<dbReference type="RefSeq" id="WP_045976757.1">
    <property type="nucleotide sequence ID" value="NZ_CAWMDY010000047.1"/>
</dbReference>
<keyword evidence="3" id="KW-0862">Zinc</keyword>
<protein>
    <submittedName>
        <fullName evidence="5">DUF2007 domain-containing protein</fullName>
    </submittedName>
</protein>
<evidence type="ECO:0000256" key="1">
    <source>
        <dbReference type="ARBA" id="ARBA00022723"/>
    </source>
</evidence>
<keyword evidence="2" id="KW-0863">Zinc-finger</keyword>
<gene>
    <name evidence="5" type="ORF">JYA62_03840</name>
</gene>
<comment type="caution">
    <text evidence="5">The sequence shown here is derived from an EMBL/GenBank/DDBJ whole genome shotgun (WGS) entry which is preliminary data.</text>
</comment>
<sequence>MKIFTANNPPEAHIICELLKSNRIHCEVRGEGIFSLQGEIPFGEHSQPYVWLIDLQMKKRAIAIIEQFHQQTCAGNEWCCGECGEANEAQFGVCWQCGAASPS</sequence>
<evidence type="ECO:0000256" key="2">
    <source>
        <dbReference type="ARBA" id="ARBA00022771"/>
    </source>
</evidence>
<evidence type="ECO:0000313" key="5">
    <source>
        <dbReference type="EMBL" id="MBN3576797.1"/>
    </source>
</evidence>
<proteinExistence type="predicted"/>
<dbReference type="PROSITE" id="PS01358">
    <property type="entry name" value="ZF_RANBP2_1"/>
    <property type="match status" value="1"/>
</dbReference>
<feature type="domain" description="RanBP2-type" evidence="4">
    <location>
        <begin position="78"/>
        <end position="97"/>
    </location>
</feature>
<dbReference type="InterPro" id="IPR001876">
    <property type="entry name" value="Znf_RanBP2"/>
</dbReference>
<dbReference type="GeneID" id="88757912"/>
<name>A0ABS2ZX19_9VIBR</name>
<organism evidence="5 6">
    <name type="scientific">Vibrio neptunius</name>
    <dbReference type="NCBI Taxonomy" id="170651"/>
    <lineage>
        <taxon>Bacteria</taxon>
        <taxon>Pseudomonadati</taxon>
        <taxon>Pseudomonadota</taxon>
        <taxon>Gammaproteobacteria</taxon>
        <taxon>Vibrionales</taxon>
        <taxon>Vibrionaceae</taxon>
        <taxon>Vibrio</taxon>
    </lineage>
</organism>
<dbReference type="Pfam" id="PF09413">
    <property type="entry name" value="DUF2007"/>
    <property type="match status" value="1"/>
</dbReference>
<reference evidence="5 6" key="1">
    <citation type="submission" date="2021-02" db="EMBL/GenBank/DDBJ databases">
        <title>Draft Genome Sequences of 5 Vibrio neptunius Strains Isolated From of Bivalve Hatcheries.</title>
        <authorList>
            <person name="Galvis F."/>
            <person name="Barja J.L."/>
            <person name="Lemos M.L."/>
            <person name="Balado M."/>
        </authorList>
    </citation>
    <scope>NUCLEOTIDE SEQUENCE [LARGE SCALE GENOMIC DNA]</scope>
    <source>
        <strain evidence="5 6">PP-145.98</strain>
    </source>
</reference>